<keyword evidence="2" id="KW-1185">Reference proteome</keyword>
<evidence type="ECO:0000313" key="2">
    <source>
        <dbReference type="Proteomes" id="UP001497680"/>
    </source>
</evidence>
<accession>A0ACC0CJE5</accession>
<comment type="caution">
    <text evidence="1">The sequence shown here is derived from an EMBL/GenBank/DDBJ whole genome shotgun (WGS) entry which is preliminary data.</text>
</comment>
<dbReference type="EMBL" id="MU394440">
    <property type="protein sequence ID" value="KAI6080496.1"/>
    <property type="molecule type" value="Genomic_DNA"/>
</dbReference>
<protein>
    <submittedName>
        <fullName evidence="1">Uncharacterized protein</fullName>
    </submittedName>
</protein>
<evidence type="ECO:0000313" key="1">
    <source>
        <dbReference type="EMBL" id="KAI6080496.1"/>
    </source>
</evidence>
<proteinExistence type="predicted"/>
<dbReference type="Proteomes" id="UP001497680">
    <property type="component" value="Unassembled WGS sequence"/>
</dbReference>
<organism evidence="1 2">
    <name type="scientific">Hypoxylon rubiginosum</name>
    <dbReference type="NCBI Taxonomy" id="110542"/>
    <lineage>
        <taxon>Eukaryota</taxon>
        <taxon>Fungi</taxon>
        <taxon>Dikarya</taxon>
        <taxon>Ascomycota</taxon>
        <taxon>Pezizomycotina</taxon>
        <taxon>Sordariomycetes</taxon>
        <taxon>Xylariomycetidae</taxon>
        <taxon>Xylariales</taxon>
        <taxon>Hypoxylaceae</taxon>
        <taxon>Hypoxylon</taxon>
    </lineage>
</organism>
<sequence length="563" mass="63264">MNDQNSIKMENKLHPEDRAALLASQWLIFRGEPTQMLGFQAVLKFLRHVYSYLPREPLKDVSSDELLVLQLAGYVPDEGEEDNVKGLKKRALGEICPDWESSDRAEPASFLELIEGDKLISHLWSRQDFLLYNPRVFSLDPGAAFWAENDAPRSAEEVARHSLIKYDGTRPIQDTVKELFGPFRFQTGYRYMRLPLMPLVLRVLYTPTEAGGVRFHQLQHFVLKALNFEQKDEETGRLELQRVDNDYLLAAIVRLRADPTEPDLIRTYDQDGTYLLPFGEGRAISNDDWRVGQHGHSYMLMYVDKGNGIGHFHEKIDEVIPFSEASERRMDKLRAAHKILDDASDPVSNGVGQVMSVSQGRQQSTVVALRMTDPRPNSPGSNDSQTCIIDGELGLQPFKAKNTAQRESSASSNALLRSHSRLNSPSAVAPMERSKSVSNNLGNKPIPPSDLRADSARASTADSTGSTNAFPPFDSRTGGSGPDVDFSDWGTETLIPFDLGGRNQTPKPKNNDRKKDKHVEDRYTGLHPDRVSKLAQPEPDLGWASKRSPYSLDDYSSSKRRRR</sequence>
<gene>
    <name evidence="1" type="ORF">F4821DRAFT_265857</name>
</gene>
<reference evidence="1 2" key="1">
    <citation type="journal article" date="2022" name="New Phytol.">
        <title>Ecological generalism drives hyperdiversity of secondary metabolite gene clusters in xylarialean endophytes.</title>
        <authorList>
            <person name="Franco M.E.E."/>
            <person name="Wisecaver J.H."/>
            <person name="Arnold A.E."/>
            <person name="Ju Y.M."/>
            <person name="Slot J.C."/>
            <person name="Ahrendt S."/>
            <person name="Moore L.P."/>
            <person name="Eastman K.E."/>
            <person name="Scott K."/>
            <person name="Konkel Z."/>
            <person name="Mondo S.J."/>
            <person name="Kuo A."/>
            <person name="Hayes R.D."/>
            <person name="Haridas S."/>
            <person name="Andreopoulos B."/>
            <person name="Riley R."/>
            <person name="LaButti K."/>
            <person name="Pangilinan J."/>
            <person name="Lipzen A."/>
            <person name="Amirebrahimi M."/>
            <person name="Yan J."/>
            <person name="Adam C."/>
            <person name="Keymanesh K."/>
            <person name="Ng V."/>
            <person name="Louie K."/>
            <person name="Northen T."/>
            <person name="Drula E."/>
            <person name="Henrissat B."/>
            <person name="Hsieh H.M."/>
            <person name="Youens-Clark K."/>
            <person name="Lutzoni F."/>
            <person name="Miadlikowska J."/>
            <person name="Eastwood D.C."/>
            <person name="Hamelin R.C."/>
            <person name="Grigoriev I.V."/>
            <person name="U'Ren J.M."/>
        </authorList>
    </citation>
    <scope>NUCLEOTIDE SEQUENCE [LARGE SCALE GENOMIC DNA]</scope>
    <source>
        <strain evidence="1 2">ER1909</strain>
    </source>
</reference>
<name>A0ACC0CJE5_9PEZI</name>